<evidence type="ECO:0000256" key="2">
    <source>
        <dbReference type="ARBA" id="ARBA00022801"/>
    </source>
</evidence>
<dbReference type="Proteomes" id="UP000568106">
    <property type="component" value="Unassembled WGS sequence"/>
</dbReference>
<evidence type="ECO:0000256" key="8">
    <source>
        <dbReference type="SAM" id="SignalP"/>
    </source>
</evidence>
<organism evidence="10 11">
    <name type="scientific">Tunturiibacter empetritectus</name>
    <dbReference type="NCBI Taxonomy" id="3069691"/>
    <lineage>
        <taxon>Bacteria</taxon>
        <taxon>Pseudomonadati</taxon>
        <taxon>Acidobacteriota</taxon>
        <taxon>Terriglobia</taxon>
        <taxon>Terriglobales</taxon>
        <taxon>Acidobacteriaceae</taxon>
        <taxon>Tunturiibacter</taxon>
    </lineage>
</organism>
<dbReference type="AlphaFoldDB" id="A0A7W8IKY5"/>
<dbReference type="GO" id="GO:0030245">
    <property type="term" value="P:cellulose catabolic process"/>
    <property type="evidence" value="ECO:0007669"/>
    <property type="project" value="UniProtKB-KW"/>
</dbReference>
<dbReference type="Pfam" id="PF00150">
    <property type="entry name" value="Cellulase"/>
    <property type="match status" value="1"/>
</dbReference>
<proteinExistence type="inferred from homology"/>
<dbReference type="InterPro" id="IPR001547">
    <property type="entry name" value="Glyco_hydro_5"/>
</dbReference>
<evidence type="ECO:0000313" key="11">
    <source>
        <dbReference type="Proteomes" id="UP000568106"/>
    </source>
</evidence>
<keyword evidence="5 7" id="KW-0326">Glycosidase</keyword>
<feature type="domain" description="Glycoside hydrolase family 5" evidence="9">
    <location>
        <begin position="73"/>
        <end position="364"/>
    </location>
</feature>
<evidence type="ECO:0000313" key="10">
    <source>
        <dbReference type="EMBL" id="MBB5319089.1"/>
    </source>
</evidence>
<feature type="signal peptide" evidence="8">
    <location>
        <begin position="1"/>
        <end position="36"/>
    </location>
</feature>
<keyword evidence="3" id="KW-0136">Cellulose degradation</keyword>
<keyword evidence="11" id="KW-1185">Reference proteome</keyword>
<keyword evidence="4" id="KW-0119">Carbohydrate metabolism</keyword>
<comment type="similarity">
    <text evidence="1 7">Belongs to the glycosyl hydrolase 5 (cellulase A) family.</text>
</comment>
<dbReference type="EMBL" id="JACHDY010000006">
    <property type="protein sequence ID" value="MBB5319089.1"/>
    <property type="molecule type" value="Genomic_DNA"/>
</dbReference>
<dbReference type="InterPro" id="IPR050386">
    <property type="entry name" value="Glycosyl_hydrolase_5"/>
</dbReference>
<gene>
    <name evidence="10" type="ORF">HDF09_003788</name>
</gene>
<evidence type="ECO:0000256" key="4">
    <source>
        <dbReference type="ARBA" id="ARBA00023277"/>
    </source>
</evidence>
<evidence type="ECO:0000256" key="6">
    <source>
        <dbReference type="ARBA" id="ARBA00023326"/>
    </source>
</evidence>
<keyword evidence="8" id="KW-0732">Signal</keyword>
<sequence>MIEQIQVGLASAHRKVFLYLAIASAGASLSSAAVSAQEVANVAITRMQHLSHGINTSRWFAQSPDNYTVQRLRSFTTTDDIVLIRKLGFDHIRISIDAKPLLDWQRNLPQAAPFMAELDHVVQVALEQKLAVIIDLHPESRYKQQLLQGTEPVGRFGMLWQSVAKHFGSMDPNLVFFEIMNEPEQSDTHRWQGIESFVAGQIRAVAPQHTIIASGAKWSGLEDLMLLEPIPYDNVIYTFHDYEPFAFTHQGATWTDPAVQPLRRVPYPSTPENVEKNVQQEPTLAGQLFVKQYGLARWDAQRVDATIDFAERWSKLHHAPVYCGEFGVHRPFADEAMRAHWLRDMRIALEKHHIGWAMWDYQDNFGVVTKKNGATIPDPLILDALGLSPAK</sequence>
<dbReference type="GO" id="GO:0009986">
    <property type="term" value="C:cell surface"/>
    <property type="evidence" value="ECO:0007669"/>
    <property type="project" value="TreeGrafter"/>
</dbReference>
<keyword evidence="6" id="KW-0624">Polysaccharide degradation</keyword>
<evidence type="ECO:0000256" key="3">
    <source>
        <dbReference type="ARBA" id="ARBA00023001"/>
    </source>
</evidence>
<keyword evidence="2 7" id="KW-0378">Hydrolase</keyword>
<dbReference type="PANTHER" id="PTHR31297">
    <property type="entry name" value="GLUCAN ENDO-1,6-BETA-GLUCOSIDASE B"/>
    <property type="match status" value="1"/>
</dbReference>
<dbReference type="PANTHER" id="PTHR31297:SF41">
    <property type="entry name" value="ENDOGLUCANASE, PUTATIVE (AFU_ORTHOLOGUE AFUA_5G01830)-RELATED"/>
    <property type="match status" value="1"/>
</dbReference>
<protein>
    <submittedName>
        <fullName evidence="10">Aryl-phospho-beta-D-glucosidase BglC (GH1 family)</fullName>
    </submittedName>
</protein>
<evidence type="ECO:0000256" key="1">
    <source>
        <dbReference type="ARBA" id="ARBA00005641"/>
    </source>
</evidence>
<accession>A0A7W8IKY5</accession>
<feature type="chain" id="PRO_5031264464" evidence="8">
    <location>
        <begin position="37"/>
        <end position="391"/>
    </location>
</feature>
<dbReference type="InterPro" id="IPR017853">
    <property type="entry name" value="GH"/>
</dbReference>
<comment type="caution">
    <text evidence="10">The sequence shown here is derived from an EMBL/GenBank/DDBJ whole genome shotgun (WGS) entry which is preliminary data.</text>
</comment>
<evidence type="ECO:0000256" key="7">
    <source>
        <dbReference type="RuleBase" id="RU361153"/>
    </source>
</evidence>
<reference evidence="10" key="1">
    <citation type="submission" date="2020-08" db="EMBL/GenBank/DDBJ databases">
        <title>Genomic Encyclopedia of Type Strains, Phase IV (KMG-V): Genome sequencing to study the core and pangenomes of soil and plant-associated prokaryotes.</title>
        <authorList>
            <person name="Whitman W."/>
        </authorList>
    </citation>
    <scope>NUCLEOTIDE SEQUENCE [LARGE SCALE GENOMIC DNA]</scope>
    <source>
        <strain evidence="10">M8UP27</strain>
    </source>
</reference>
<name>A0A7W8IKY5_9BACT</name>
<evidence type="ECO:0000256" key="5">
    <source>
        <dbReference type="ARBA" id="ARBA00023295"/>
    </source>
</evidence>
<dbReference type="GO" id="GO:0008422">
    <property type="term" value="F:beta-glucosidase activity"/>
    <property type="evidence" value="ECO:0007669"/>
    <property type="project" value="TreeGrafter"/>
</dbReference>
<dbReference type="GO" id="GO:0005576">
    <property type="term" value="C:extracellular region"/>
    <property type="evidence" value="ECO:0007669"/>
    <property type="project" value="TreeGrafter"/>
</dbReference>
<dbReference type="Gene3D" id="3.20.20.80">
    <property type="entry name" value="Glycosidases"/>
    <property type="match status" value="1"/>
</dbReference>
<evidence type="ECO:0000259" key="9">
    <source>
        <dbReference type="Pfam" id="PF00150"/>
    </source>
</evidence>
<dbReference type="SUPFAM" id="SSF51445">
    <property type="entry name" value="(Trans)glycosidases"/>
    <property type="match status" value="1"/>
</dbReference>